<dbReference type="EMBL" id="LOHZ01000025">
    <property type="protein sequence ID" value="KYO66692.1"/>
    <property type="molecule type" value="Genomic_DNA"/>
</dbReference>
<keyword evidence="1" id="KW-1133">Transmembrane helix</keyword>
<gene>
    <name evidence="2" type="ORF">ATZ99_09360</name>
</gene>
<proteinExistence type="predicted"/>
<dbReference type="AlphaFoldDB" id="A0A162MM97"/>
<dbReference type="STRING" id="520767.ATZ99_09360"/>
<organism evidence="2 3">
    <name type="scientific">Thermovenabulum gondwanense</name>
    <dbReference type="NCBI Taxonomy" id="520767"/>
    <lineage>
        <taxon>Bacteria</taxon>
        <taxon>Bacillati</taxon>
        <taxon>Bacillota</taxon>
        <taxon>Clostridia</taxon>
        <taxon>Thermosediminibacterales</taxon>
        <taxon>Thermosediminibacteraceae</taxon>
        <taxon>Thermovenabulum</taxon>
    </lineage>
</organism>
<keyword evidence="1" id="KW-0812">Transmembrane</keyword>
<sequence length="50" mass="5861">MLKRLIALVLIMLIFVLYYLIPKSIVAYNTNNLNFDNTSKTKVVMQIKEE</sequence>
<keyword evidence="1" id="KW-0472">Membrane</keyword>
<evidence type="ECO:0000313" key="3">
    <source>
        <dbReference type="Proteomes" id="UP000075737"/>
    </source>
</evidence>
<comment type="caution">
    <text evidence="2">The sequence shown here is derived from an EMBL/GenBank/DDBJ whole genome shotgun (WGS) entry which is preliminary data.</text>
</comment>
<evidence type="ECO:0000313" key="2">
    <source>
        <dbReference type="EMBL" id="KYO66692.1"/>
    </source>
</evidence>
<reference evidence="2 3" key="1">
    <citation type="submission" date="2015-12" db="EMBL/GenBank/DDBJ databases">
        <title>Draft genome of Thermovenabulum gondwanense isolated from a red thermophilic microbial mat colonisisng an outflow channel of a bore well.</title>
        <authorList>
            <person name="Patel B.K."/>
        </authorList>
    </citation>
    <scope>NUCLEOTIDE SEQUENCE [LARGE SCALE GENOMIC DNA]</scope>
    <source>
        <strain evidence="2 3">R270</strain>
    </source>
</reference>
<feature type="transmembrane region" description="Helical" evidence="1">
    <location>
        <begin position="5"/>
        <end position="21"/>
    </location>
</feature>
<keyword evidence="3" id="KW-1185">Reference proteome</keyword>
<name>A0A162MM97_9FIRM</name>
<dbReference type="RefSeq" id="WP_157074715.1">
    <property type="nucleotide sequence ID" value="NZ_LOHZ01000025.1"/>
</dbReference>
<dbReference type="Proteomes" id="UP000075737">
    <property type="component" value="Unassembled WGS sequence"/>
</dbReference>
<protein>
    <submittedName>
        <fullName evidence="2">Uncharacterized protein</fullName>
    </submittedName>
</protein>
<evidence type="ECO:0000256" key="1">
    <source>
        <dbReference type="SAM" id="Phobius"/>
    </source>
</evidence>
<accession>A0A162MM97</accession>